<dbReference type="SUPFAM" id="SSF88946">
    <property type="entry name" value="Sigma2 domain of RNA polymerase sigma factors"/>
    <property type="match status" value="1"/>
</dbReference>
<dbReference type="PANTHER" id="PTHR43133:SF25">
    <property type="entry name" value="RNA POLYMERASE SIGMA FACTOR RFAY-RELATED"/>
    <property type="match status" value="1"/>
</dbReference>
<evidence type="ECO:0000256" key="1">
    <source>
        <dbReference type="ARBA" id="ARBA00010641"/>
    </source>
</evidence>
<evidence type="ECO:0000313" key="8">
    <source>
        <dbReference type="EMBL" id="TQM70034.1"/>
    </source>
</evidence>
<evidence type="ECO:0000259" key="6">
    <source>
        <dbReference type="Pfam" id="PF04542"/>
    </source>
</evidence>
<keyword evidence="3" id="KW-0731">Sigma factor</keyword>
<dbReference type="InterPro" id="IPR007627">
    <property type="entry name" value="RNA_pol_sigma70_r2"/>
</dbReference>
<feature type="compositionally biased region" description="Low complexity" evidence="5">
    <location>
        <begin position="161"/>
        <end position="176"/>
    </location>
</feature>
<proteinExistence type="inferred from homology"/>
<reference evidence="8 9" key="1">
    <citation type="submission" date="2019-06" db="EMBL/GenBank/DDBJ databases">
        <title>Sequencing the genomes of 1000 actinobacteria strains.</title>
        <authorList>
            <person name="Klenk H.-P."/>
        </authorList>
    </citation>
    <scope>NUCLEOTIDE SEQUENCE [LARGE SCALE GENOMIC DNA]</scope>
    <source>
        <strain evidence="8 9">DSM 45043</strain>
    </source>
</reference>
<evidence type="ECO:0000256" key="2">
    <source>
        <dbReference type="ARBA" id="ARBA00023015"/>
    </source>
</evidence>
<dbReference type="Gene3D" id="1.10.10.10">
    <property type="entry name" value="Winged helix-like DNA-binding domain superfamily/Winged helix DNA-binding domain"/>
    <property type="match status" value="1"/>
</dbReference>
<keyword evidence="4" id="KW-0804">Transcription</keyword>
<feature type="domain" description="RNA polymerase sigma-70 region 2" evidence="6">
    <location>
        <begin position="11"/>
        <end position="74"/>
    </location>
</feature>
<evidence type="ECO:0000259" key="7">
    <source>
        <dbReference type="Pfam" id="PF08281"/>
    </source>
</evidence>
<dbReference type="Proteomes" id="UP000316706">
    <property type="component" value="Unassembled WGS sequence"/>
</dbReference>
<dbReference type="Pfam" id="PF04542">
    <property type="entry name" value="Sigma70_r2"/>
    <property type="match status" value="1"/>
</dbReference>
<dbReference type="InterPro" id="IPR036388">
    <property type="entry name" value="WH-like_DNA-bd_sf"/>
</dbReference>
<gene>
    <name evidence="8" type="ORF">FHX41_3752</name>
</gene>
<keyword evidence="2" id="KW-0805">Transcription regulation</keyword>
<name>A0A543IHJ3_9ACTN</name>
<dbReference type="RefSeq" id="WP_246077410.1">
    <property type="nucleotide sequence ID" value="NZ_VFPO01000001.1"/>
</dbReference>
<dbReference type="AlphaFoldDB" id="A0A543IHJ3"/>
<keyword evidence="9" id="KW-1185">Reference proteome</keyword>
<dbReference type="InterPro" id="IPR039425">
    <property type="entry name" value="RNA_pol_sigma-70-like"/>
</dbReference>
<dbReference type="GO" id="GO:0016987">
    <property type="term" value="F:sigma factor activity"/>
    <property type="evidence" value="ECO:0007669"/>
    <property type="project" value="UniProtKB-KW"/>
</dbReference>
<evidence type="ECO:0000256" key="4">
    <source>
        <dbReference type="ARBA" id="ARBA00023163"/>
    </source>
</evidence>
<feature type="domain" description="RNA polymerase sigma factor 70 region 4 type 2" evidence="7">
    <location>
        <begin position="107"/>
        <end position="157"/>
    </location>
</feature>
<comment type="caution">
    <text evidence="8">The sequence shown here is derived from an EMBL/GenBank/DDBJ whole genome shotgun (WGS) entry which is preliminary data.</text>
</comment>
<dbReference type="Gene3D" id="1.10.1740.10">
    <property type="match status" value="1"/>
</dbReference>
<dbReference type="InterPro" id="IPR013324">
    <property type="entry name" value="RNA_pol_sigma_r3/r4-like"/>
</dbReference>
<sequence length="199" mass="21664">MDDPESRFTRLYDENHRRVLAYALTHAEPHTAEDIAGETFLIAWRRLDDVGDPALPWLLGVARNLLHKQRDRGRRGRALAERIRALTTPQDLAAWDVAAHVVERETALAAVAALPERDLEILALVNWHGLDSRQAAKVVGCSAPAFAVRLHRARRRLARALDAPGAAGARTDTGTGTRTGSGTTGRTAPAAHVAEEAAR</sequence>
<dbReference type="GO" id="GO:0003677">
    <property type="term" value="F:DNA binding"/>
    <property type="evidence" value="ECO:0007669"/>
    <property type="project" value="InterPro"/>
</dbReference>
<accession>A0A543IHJ3</accession>
<evidence type="ECO:0000313" key="9">
    <source>
        <dbReference type="Proteomes" id="UP000316706"/>
    </source>
</evidence>
<dbReference type="InterPro" id="IPR013325">
    <property type="entry name" value="RNA_pol_sigma_r2"/>
</dbReference>
<evidence type="ECO:0000256" key="3">
    <source>
        <dbReference type="ARBA" id="ARBA00023082"/>
    </source>
</evidence>
<dbReference type="EMBL" id="VFPO01000001">
    <property type="protein sequence ID" value="TQM70034.1"/>
    <property type="molecule type" value="Genomic_DNA"/>
</dbReference>
<dbReference type="Pfam" id="PF08281">
    <property type="entry name" value="Sigma70_r4_2"/>
    <property type="match status" value="1"/>
</dbReference>
<feature type="region of interest" description="Disordered" evidence="5">
    <location>
        <begin position="161"/>
        <end position="199"/>
    </location>
</feature>
<evidence type="ECO:0000256" key="5">
    <source>
        <dbReference type="SAM" id="MobiDB-lite"/>
    </source>
</evidence>
<dbReference type="SUPFAM" id="SSF88659">
    <property type="entry name" value="Sigma3 and sigma4 domains of RNA polymerase sigma factors"/>
    <property type="match status" value="1"/>
</dbReference>
<dbReference type="InterPro" id="IPR013249">
    <property type="entry name" value="RNA_pol_sigma70_r4_t2"/>
</dbReference>
<dbReference type="GO" id="GO:0006352">
    <property type="term" value="P:DNA-templated transcription initiation"/>
    <property type="evidence" value="ECO:0007669"/>
    <property type="project" value="InterPro"/>
</dbReference>
<comment type="similarity">
    <text evidence="1">Belongs to the sigma-70 factor family. ECF subfamily.</text>
</comment>
<organism evidence="8 9">
    <name type="scientific">Actinomadura hallensis</name>
    <dbReference type="NCBI Taxonomy" id="337895"/>
    <lineage>
        <taxon>Bacteria</taxon>
        <taxon>Bacillati</taxon>
        <taxon>Actinomycetota</taxon>
        <taxon>Actinomycetes</taxon>
        <taxon>Streptosporangiales</taxon>
        <taxon>Thermomonosporaceae</taxon>
        <taxon>Actinomadura</taxon>
    </lineage>
</organism>
<protein>
    <submittedName>
        <fullName evidence="8">RNA polymerase sigma-70 factor (ECF subfamily)</fullName>
    </submittedName>
</protein>
<dbReference type="PANTHER" id="PTHR43133">
    <property type="entry name" value="RNA POLYMERASE ECF-TYPE SIGMA FACTO"/>
    <property type="match status" value="1"/>
</dbReference>